<keyword evidence="2" id="KW-1185">Reference proteome</keyword>
<gene>
    <name evidence="1" type="ORF">FLP15_03480</name>
</gene>
<organism evidence="1 2">
    <name type="scientific">Lactococcus protaetiae</name>
    <dbReference type="NCBI Taxonomy" id="2592653"/>
    <lineage>
        <taxon>Bacteria</taxon>
        <taxon>Bacillati</taxon>
        <taxon>Bacillota</taxon>
        <taxon>Bacilli</taxon>
        <taxon>Lactobacillales</taxon>
        <taxon>Streptococcaceae</taxon>
        <taxon>Lactococcus</taxon>
    </lineage>
</organism>
<protein>
    <submittedName>
        <fullName evidence="1">Uncharacterized protein</fullName>
    </submittedName>
</protein>
<dbReference type="AlphaFoldDB" id="A0A514Z772"/>
<name>A0A514Z772_9LACT</name>
<dbReference type="Proteomes" id="UP000315128">
    <property type="component" value="Chromosome"/>
</dbReference>
<reference evidence="1 2" key="1">
    <citation type="submission" date="2019-07" db="EMBL/GenBank/DDBJ databases">
        <title>Genome sequencing of KACC 19320.</title>
        <authorList>
            <person name="Heo J."/>
            <person name="Kim S.-J."/>
            <person name="Kim J.-S."/>
            <person name="Hong S.-B."/>
            <person name="Kwon S.-W."/>
        </authorList>
    </citation>
    <scope>NUCLEOTIDE SEQUENCE [LARGE SCALE GENOMIC DNA]</scope>
    <source>
        <strain evidence="1 2">KACC 19320</strain>
    </source>
</reference>
<evidence type="ECO:0000313" key="1">
    <source>
        <dbReference type="EMBL" id="QDK70403.1"/>
    </source>
</evidence>
<dbReference type="KEGG" id="lack:FLP15_03480"/>
<dbReference type="EMBL" id="CP041356">
    <property type="protein sequence ID" value="QDK70403.1"/>
    <property type="molecule type" value="Genomic_DNA"/>
</dbReference>
<dbReference type="RefSeq" id="WP_142766015.1">
    <property type="nucleotide sequence ID" value="NZ_CP041356.1"/>
</dbReference>
<evidence type="ECO:0000313" key="2">
    <source>
        <dbReference type="Proteomes" id="UP000315128"/>
    </source>
</evidence>
<sequence length="104" mass="12341">MIYNVDISANFNEEQHGVNTRTAEIEVYLRETETNKLFKYFPMSAEIIQETETDKFYEVDFRRAYFGKQEGRVLSQLGVQRFKKMFGGFADEKHLSIALEYDYD</sequence>
<accession>A0A514Z772</accession>
<proteinExistence type="predicted"/>